<dbReference type="Pfam" id="PF07715">
    <property type="entry name" value="Plug"/>
    <property type="match status" value="1"/>
</dbReference>
<dbReference type="Pfam" id="PF00593">
    <property type="entry name" value="TonB_dep_Rec_b-barrel"/>
    <property type="match status" value="1"/>
</dbReference>
<feature type="signal peptide" evidence="12">
    <location>
        <begin position="1"/>
        <end position="39"/>
    </location>
</feature>
<evidence type="ECO:0000256" key="4">
    <source>
        <dbReference type="ARBA" id="ARBA00022452"/>
    </source>
</evidence>
<keyword evidence="16" id="KW-1185">Reference proteome</keyword>
<dbReference type="InterPro" id="IPR037066">
    <property type="entry name" value="Plug_dom_sf"/>
</dbReference>
<dbReference type="RefSeq" id="WP_194215226.1">
    <property type="nucleotide sequence ID" value="NZ_CP061205.1"/>
</dbReference>
<dbReference type="EMBL" id="JBHRSL010000004">
    <property type="protein sequence ID" value="MFC3051758.1"/>
    <property type="molecule type" value="Genomic_DNA"/>
</dbReference>
<dbReference type="Gene3D" id="2.40.170.20">
    <property type="entry name" value="TonB-dependent receptor, beta-barrel domain"/>
    <property type="match status" value="1"/>
</dbReference>
<keyword evidence="7 10" id="KW-0472">Membrane</keyword>
<dbReference type="PROSITE" id="PS52016">
    <property type="entry name" value="TONB_DEPENDENT_REC_3"/>
    <property type="match status" value="1"/>
</dbReference>
<keyword evidence="4 10" id="KW-1134">Transmembrane beta strand</keyword>
<dbReference type="CDD" id="cd01347">
    <property type="entry name" value="ligand_gated_channel"/>
    <property type="match status" value="1"/>
</dbReference>
<evidence type="ECO:0000259" key="13">
    <source>
        <dbReference type="Pfam" id="PF00593"/>
    </source>
</evidence>
<name>A0ABV7D3L1_9PROT</name>
<evidence type="ECO:0000256" key="1">
    <source>
        <dbReference type="ARBA" id="ARBA00004571"/>
    </source>
</evidence>
<feature type="domain" description="TonB-dependent receptor-like beta-barrel" evidence="13">
    <location>
        <begin position="266"/>
        <end position="694"/>
    </location>
</feature>
<dbReference type="InterPro" id="IPR036942">
    <property type="entry name" value="Beta-barrel_TonB_sf"/>
</dbReference>
<dbReference type="InterPro" id="IPR010105">
    <property type="entry name" value="TonB_sidphr_rcpt"/>
</dbReference>
<evidence type="ECO:0000256" key="12">
    <source>
        <dbReference type="SAM" id="SignalP"/>
    </source>
</evidence>
<evidence type="ECO:0000256" key="9">
    <source>
        <dbReference type="ARBA" id="ARBA00023237"/>
    </source>
</evidence>
<evidence type="ECO:0000256" key="3">
    <source>
        <dbReference type="ARBA" id="ARBA00022448"/>
    </source>
</evidence>
<comment type="caution">
    <text evidence="15">The sequence shown here is derived from an EMBL/GenBank/DDBJ whole genome shotgun (WGS) entry which is preliminary data.</text>
</comment>
<dbReference type="InterPro" id="IPR039426">
    <property type="entry name" value="TonB-dep_rcpt-like"/>
</dbReference>
<dbReference type="Proteomes" id="UP001595444">
    <property type="component" value="Unassembled WGS sequence"/>
</dbReference>
<evidence type="ECO:0000259" key="14">
    <source>
        <dbReference type="Pfam" id="PF07715"/>
    </source>
</evidence>
<dbReference type="NCBIfam" id="TIGR01783">
    <property type="entry name" value="TonB-siderophor"/>
    <property type="match status" value="1"/>
</dbReference>
<reference evidence="16" key="1">
    <citation type="journal article" date="2019" name="Int. J. Syst. Evol. Microbiol.">
        <title>The Global Catalogue of Microorganisms (GCM) 10K type strain sequencing project: providing services to taxonomists for standard genome sequencing and annotation.</title>
        <authorList>
            <consortium name="The Broad Institute Genomics Platform"/>
            <consortium name="The Broad Institute Genome Sequencing Center for Infectious Disease"/>
            <person name="Wu L."/>
            <person name="Ma J."/>
        </authorList>
    </citation>
    <scope>NUCLEOTIDE SEQUENCE [LARGE SCALE GENOMIC DNA]</scope>
    <source>
        <strain evidence="16">KCTC 62164</strain>
    </source>
</reference>
<evidence type="ECO:0000256" key="10">
    <source>
        <dbReference type="PROSITE-ProRule" id="PRU01360"/>
    </source>
</evidence>
<evidence type="ECO:0000256" key="8">
    <source>
        <dbReference type="ARBA" id="ARBA00023170"/>
    </source>
</evidence>
<dbReference type="InterPro" id="IPR012910">
    <property type="entry name" value="Plug_dom"/>
</dbReference>
<keyword evidence="8 15" id="KW-0675">Receptor</keyword>
<evidence type="ECO:0000313" key="15">
    <source>
        <dbReference type="EMBL" id="MFC3051758.1"/>
    </source>
</evidence>
<evidence type="ECO:0000256" key="2">
    <source>
        <dbReference type="ARBA" id="ARBA00009810"/>
    </source>
</evidence>
<dbReference type="SUPFAM" id="SSF56935">
    <property type="entry name" value="Porins"/>
    <property type="match status" value="1"/>
</dbReference>
<evidence type="ECO:0000313" key="16">
    <source>
        <dbReference type="Proteomes" id="UP001595444"/>
    </source>
</evidence>
<comment type="similarity">
    <text evidence="2 10 11">Belongs to the TonB-dependent receptor family.</text>
</comment>
<comment type="subcellular location">
    <subcellularLocation>
        <location evidence="1 10">Cell outer membrane</location>
        <topology evidence="1 10">Multi-pass membrane protein</topology>
    </subcellularLocation>
</comment>
<proteinExistence type="inferred from homology"/>
<dbReference type="PANTHER" id="PTHR32552">
    <property type="entry name" value="FERRICHROME IRON RECEPTOR-RELATED"/>
    <property type="match status" value="1"/>
</dbReference>
<accession>A0ABV7D3L1</accession>
<evidence type="ECO:0000256" key="5">
    <source>
        <dbReference type="ARBA" id="ARBA00022692"/>
    </source>
</evidence>
<feature type="chain" id="PRO_5046516179" evidence="12">
    <location>
        <begin position="40"/>
        <end position="725"/>
    </location>
</feature>
<sequence>MPSSCYQYLTPSTYRKNRILLGLVTSCALSAVTPQIAQAASTKTADDMEEIIVTGSYTTNDRLDSATGLGLSLQETPQSVSVMTFQRIEDQNLNSLTDIVMNAVGVSAKEYDSSRFGFSARGFAIQNYQLDGVPLAWSPGGDSGETQVDTALYERIEIVRGATGLLTGAGDPSASINLVRKQASSREFKGSIAVDAGSWDTYGITADVSTPLNKDGSIRGRVVAKYRDGDSFRDWGSNEKTVLYGVLEADVTDHFLIRAGASYQDNNPKGSTWGGLPTWHSDGTRTDWDRTKTIAPDWSFWASKTENYFASLIYDFAGGWQAKLNLNRNETSADLKLLYLYGTPDIDTGLGLGASPYRAKTSSKQNSIDFQLTGTVNLFGRSHELVFGGLHSKQHSEALTFAATDIAPIGNFNTWDGSYPEPTFAATGAVDGDYDTTQTGFYAATRLNVSDALKLVVGGRLSEWQQKGQLYGTVRDYGDSGVFIPYAGALYTLAENHTVYASYTEIFEPQNSRDRNGDFLPPLTGKSYEVGLKSTFLDDALHTTATLFLIEQDNLAQPDTGYLIPGTIFEASRAAQGTKSKGFELEVVGEILPGLNMSMGYTQFKAEDANGDAVNTSHPRKIFKLFSTYTLPGELDRLTVGGGINWEGSNYTNATNPLTAAPDRLEQEGYILANLMARFEVNEQISLQANVENLFDKTYYSQIGFYSQLAYGEPRSFSVKAQYKF</sequence>
<protein>
    <submittedName>
        <fullName evidence="15">TonB-dependent siderophore receptor</fullName>
    </submittedName>
</protein>
<keyword evidence="5 10" id="KW-0812">Transmembrane</keyword>
<feature type="domain" description="TonB-dependent receptor plug" evidence="14">
    <location>
        <begin position="73"/>
        <end position="173"/>
    </location>
</feature>
<keyword evidence="3 10" id="KW-0813">Transport</keyword>
<organism evidence="15 16">
    <name type="scientific">Kordiimonas pumila</name>
    <dbReference type="NCBI Taxonomy" id="2161677"/>
    <lineage>
        <taxon>Bacteria</taxon>
        <taxon>Pseudomonadati</taxon>
        <taxon>Pseudomonadota</taxon>
        <taxon>Alphaproteobacteria</taxon>
        <taxon>Kordiimonadales</taxon>
        <taxon>Kordiimonadaceae</taxon>
        <taxon>Kordiimonas</taxon>
    </lineage>
</organism>
<dbReference type="Gene3D" id="2.170.130.10">
    <property type="entry name" value="TonB-dependent receptor, plug domain"/>
    <property type="match status" value="1"/>
</dbReference>
<dbReference type="PANTHER" id="PTHR32552:SF74">
    <property type="entry name" value="HYDROXAMATE SIDEROPHORE RECEPTOR FHUE"/>
    <property type="match status" value="1"/>
</dbReference>
<gene>
    <name evidence="15" type="ORF">ACFOKA_07570</name>
</gene>
<keyword evidence="12" id="KW-0732">Signal</keyword>
<keyword evidence="6 11" id="KW-0798">TonB box</keyword>
<evidence type="ECO:0000256" key="7">
    <source>
        <dbReference type="ARBA" id="ARBA00023136"/>
    </source>
</evidence>
<evidence type="ECO:0000256" key="6">
    <source>
        <dbReference type="ARBA" id="ARBA00023077"/>
    </source>
</evidence>
<evidence type="ECO:0000256" key="11">
    <source>
        <dbReference type="RuleBase" id="RU003357"/>
    </source>
</evidence>
<dbReference type="InterPro" id="IPR000531">
    <property type="entry name" value="Beta-barrel_TonB"/>
</dbReference>
<keyword evidence="9 10" id="KW-0998">Cell outer membrane</keyword>